<keyword evidence="3" id="KW-0732">Signal</keyword>
<evidence type="ECO:0000256" key="1">
    <source>
        <dbReference type="ARBA" id="ARBA00022737"/>
    </source>
</evidence>
<keyword evidence="7" id="KW-1185">Reference proteome</keyword>
<dbReference type="PANTHER" id="PTHR43739">
    <property type="entry name" value="XYLOGLUCANASE (EUROFUNG)"/>
    <property type="match status" value="1"/>
</dbReference>
<feature type="region of interest" description="Disordered" evidence="2">
    <location>
        <begin position="871"/>
        <end position="899"/>
    </location>
</feature>
<dbReference type="RefSeq" id="WP_367885489.1">
    <property type="nucleotide sequence ID" value="NZ_CP130612.1"/>
</dbReference>
<dbReference type="EMBL" id="CP130612">
    <property type="protein sequence ID" value="WKW12610.1"/>
    <property type="molecule type" value="Genomic_DNA"/>
</dbReference>
<feature type="region of interest" description="Disordered" evidence="2">
    <location>
        <begin position="285"/>
        <end position="306"/>
    </location>
</feature>
<evidence type="ECO:0000259" key="4">
    <source>
        <dbReference type="Pfam" id="PF15902"/>
    </source>
</evidence>
<gene>
    <name evidence="5" type="ORF">Strain138_001907</name>
    <name evidence="6" type="ORF">Strain318_001906</name>
</gene>
<dbReference type="InterPro" id="IPR015943">
    <property type="entry name" value="WD40/YVTN_repeat-like_dom_sf"/>
</dbReference>
<organism evidence="5">
    <name type="scientific">Pseudogemmatithrix spongiicola</name>
    <dbReference type="NCBI Taxonomy" id="3062599"/>
    <lineage>
        <taxon>Bacteria</taxon>
        <taxon>Pseudomonadati</taxon>
        <taxon>Gemmatimonadota</taxon>
        <taxon>Gemmatimonadia</taxon>
        <taxon>Gemmatimonadales</taxon>
        <taxon>Gemmatimonadaceae</taxon>
        <taxon>Pseudogemmatithrix</taxon>
    </lineage>
</organism>
<dbReference type="Proteomes" id="UP001229955">
    <property type="component" value="Chromosome"/>
</dbReference>
<dbReference type="Gene3D" id="2.130.10.10">
    <property type="entry name" value="YVTN repeat-like/Quinoprotein amine dehydrogenase"/>
    <property type="match status" value="4"/>
</dbReference>
<dbReference type="InterPro" id="IPR036278">
    <property type="entry name" value="Sialidase_sf"/>
</dbReference>
<feature type="domain" description="Sortilin N-terminal" evidence="4">
    <location>
        <begin position="127"/>
        <end position="249"/>
    </location>
</feature>
<dbReference type="AlphaFoldDB" id="A0AA49JV06"/>
<protein>
    <recommendedName>
        <fullName evidence="4">Sortilin N-terminal domain-containing protein</fullName>
    </recommendedName>
</protein>
<dbReference type="InterPro" id="IPR031778">
    <property type="entry name" value="Sortilin_N"/>
</dbReference>
<feature type="signal peptide" evidence="3">
    <location>
        <begin position="1"/>
        <end position="26"/>
    </location>
</feature>
<accession>A0AA49JV06</accession>
<keyword evidence="1" id="KW-0677">Repeat</keyword>
<dbReference type="GO" id="GO:0010411">
    <property type="term" value="P:xyloglucan metabolic process"/>
    <property type="evidence" value="ECO:0007669"/>
    <property type="project" value="TreeGrafter"/>
</dbReference>
<reference evidence="5" key="1">
    <citation type="submission" date="2023-07" db="EMBL/GenBank/DDBJ databases">
        <authorList>
            <person name="Haufschild T."/>
            <person name="Kallscheuer N."/>
            <person name="Hammer J."/>
            <person name="Kohn T."/>
            <person name="Kabuu M."/>
            <person name="Jogler M."/>
            <person name="Wohfarth N."/>
            <person name="Heuer A."/>
            <person name="Rohde M."/>
            <person name="van Teeseling M.C.F."/>
            <person name="Jogler C."/>
        </authorList>
    </citation>
    <scope>NUCLEOTIDE SEQUENCE</scope>
    <source>
        <strain evidence="5">Strain 138</strain>
        <strain evidence="6">Strain 318</strain>
    </source>
</reference>
<dbReference type="InterPro" id="IPR052025">
    <property type="entry name" value="Xyloglucanase_GH74"/>
</dbReference>
<dbReference type="SUPFAM" id="SSF50939">
    <property type="entry name" value="Sialidases"/>
    <property type="match status" value="2"/>
</dbReference>
<dbReference type="CDD" id="cd15482">
    <property type="entry name" value="Sialidase_non-viral"/>
    <property type="match status" value="1"/>
</dbReference>
<sequence>MKTSTLARRVLGACGALALLASATSAQIPVAEELNRLHFRSIGPATMSGRIADVAVSEKNPALWYVATAHGGVWKTTSGGTTWEPMLQDQGLMSIGDVTLSQQNPDLVWAGGGESNNRQSTSWGSGVWKSTDGGKTWTNMGLRESKHIHRIVIDPTNNDIVFVAATGPLFGPGGERGIYKTIDGGRSWRRVLAGDDDTGGNDIVMSAADPKVLFASTYQRRRSECCFNGGGPGSGLFKSTDGGETWARVAGGYPSGELGRIAVDIARSNPNIVYSLVEAPAPSAPAAGAPAAAAPAGGSMASSAPANNQVSGLWRSDDGGATWTRVNGANPRPMYFSKLAIDPSNAETVYFGGVGLHMTLDGGKTVETDAAMVTHDDIHALWVNPANPQHLVIGNDGGMAVSFDQAKSWQFVPNLPVGLFYHVSYDMSVPFNICGGMQDNYNWCGPSRSRFSRGIVNHDWFQILGGDGFHAIPDLRDPRIVYTESQNGNMIRRNVVTGESKSIRPTPNTVTPAPAAGETFRFQWDAPILLSPHDPGTLYVAGNRVFRSTDRGDSWTVVSPDLTMNANRDSIVTMGKAGRDIRIATHDGISQWPALVSLAESPAQRGVLWAGSDDGVVSVTKDGGTTWTNVAANLPGFPRGAYIGEVVPSRGAPGRAYVVVPNYRQNDYAPYVWSTEDFGATFRRIDAGLRGEVVRTLTEDIRNPDVLYVGTETGLFVSLDRGNSWRRFKSNLPDVRVDEIAIHPRDNAMIVGTHGRAIFVLDNLAPVQELAAAQSASRPATLFTPTPALQWKTKDDRNDECWGHQWFTGENPPSEAVLPFHVQREVQSLELRVVGARNAEVRRLEVPAAKRTLGLQAVCWDMRVAPVAVGAPPAAGGPGGQGGPGGGPSQQRPIPGVRAPLPDVGFRPENPCGGAGGFAGGFGFGGNANLGPYVAPGRYTVELIADGSVVDSKPLTVVADPALTWTVAERAAYDRLVMQLHDEHRRSATTVARLNTLRSQLSAAQQRADSLQLSADERASLAQLKARLDSVGPALGVGIAPQGGGAGGGGGGGGFGGGAGGGNAYSRFTGLKASVIGLWEMPSAGVQQQLRNAQQALVAPVRDAERLLADAVRVGRSLQAKGVQLAP</sequence>
<evidence type="ECO:0000256" key="3">
    <source>
        <dbReference type="SAM" id="SignalP"/>
    </source>
</evidence>
<feature type="compositionally biased region" description="Gly residues" evidence="2">
    <location>
        <begin position="876"/>
        <end position="888"/>
    </location>
</feature>
<name>A0AA49JV06_9BACT</name>
<accession>A0AA49K0H7</accession>
<evidence type="ECO:0000313" key="5">
    <source>
        <dbReference type="EMBL" id="WKW12610.1"/>
    </source>
</evidence>
<evidence type="ECO:0000313" key="7">
    <source>
        <dbReference type="Proteomes" id="UP001229955"/>
    </source>
</evidence>
<evidence type="ECO:0000256" key="2">
    <source>
        <dbReference type="SAM" id="MobiDB-lite"/>
    </source>
</evidence>
<feature type="chain" id="PRO_5041264832" description="Sortilin N-terminal domain-containing protein" evidence="3">
    <location>
        <begin position="27"/>
        <end position="1127"/>
    </location>
</feature>
<dbReference type="Pfam" id="PF15902">
    <property type="entry name" value="Sortilin-Vps10"/>
    <property type="match status" value="1"/>
</dbReference>
<proteinExistence type="predicted"/>
<dbReference type="PANTHER" id="PTHR43739:SF5">
    <property type="entry name" value="EXO-ALPHA-SIALIDASE"/>
    <property type="match status" value="1"/>
</dbReference>
<dbReference type="EMBL" id="CP130613">
    <property type="protein sequence ID" value="WKW15517.1"/>
    <property type="molecule type" value="Genomic_DNA"/>
</dbReference>
<evidence type="ECO:0000313" key="6">
    <source>
        <dbReference type="EMBL" id="WKW15517.1"/>
    </source>
</evidence>
<dbReference type="KEGG" id="pspc:Strain318_001906"/>